<sequence>MKLNYIKSKLLRALMLGMTVISLQLPLAHADGGMINGEAQESQQAKRVCCLPNGVCQDPCY</sequence>
<dbReference type="AlphaFoldDB" id="A0A014PWR5"/>
<protein>
    <submittedName>
        <fullName evidence="2">Uncharacterized protein</fullName>
    </submittedName>
</protein>
<comment type="caution">
    <text evidence="2">The sequence shown here is derived from an EMBL/GenBank/DDBJ whole genome shotgun (WGS) entry which is preliminary data.</text>
</comment>
<evidence type="ECO:0000313" key="3">
    <source>
        <dbReference type="Proteomes" id="UP000019918"/>
    </source>
</evidence>
<keyword evidence="3" id="KW-1185">Reference proteome</keyword>
<feature type="chain" id="PRO_5001474603" evidence="1">
    <location>
        <begin position="31"/>
        <end position="61"/>
    </location>
</feature>
<organism evidence="2 3">
    <name type="scientific">Erwinia mallotivora</name>
    <dbReference type="NCBI Taxonomy" id="69222"/>
    <lineage>
        <taxon>Bacteria</taxon>
        <taxon>Pseudomonadati</taxon>
        <taxon>Pseudomonadota</taxon>
        <taxon>Gammaproteobacteria</taxon>
        <taxon>Enterobacterales</taxon>
        <taxon>Erwiniaceae</taxon>
        <taxon>Erwinia</taxon>
    </lineage>
</organism>
<name>A0A014PWR5_9GAMM</name>
<reference evidence="2 3" key="1">
    <citation type="submission" date="2014-02" db="EMBL/GenBank/DDBJ databases">
        <title>Draft genome of Erwinia mallotivora strain BT-MARDI, a papaya dieback pathogen.</title>
        <authorList>
            <person name="Redzuan R."/>
            <person name="Abu Bakar N."/>
            <person name="Badrun R."/>
            <person name="Mohd Raih M.F."/>
            <person name="Rozano L."/>
            <person name="Mat Amin N."/>
        </authorList>
    </citation>
    <scope>NUCLEOTIDE SEQUENCE [LARGE SCALE GENOMIC DNA]</scope>
    <source>
        <strain evidence="2 3">BT-MARDI</strain>
    </source>
</reference>
<gene>
    <name evidence="2" type="ORF">BG55_11785</name>
</gene>
<evidence type="ECO:0000313" key="2">
    <source>
        <dbReference type="EMBL" id="EXU75332.1"/>
    </source>
</evidence>
<dbReference type="EMBL" id="JFHN01000049">
    <property type="protein sequence ID" value="EXU75332.1"/>
    <property type="molecule type" value="Genomic_DNA"/>
</dbReference>
<dbReference type="Proteomes" id="UP000019918">
    <property type="component" value="Unassembled WGS sequence"/>
</dbReference>
<feature type="signal peptide" evidence="1">
    <location>
        <begin position="1"/>
        <end position="30"/>
    </location>
</feature>
<proteinExistence type="predicted"/>
<accession>A0A014PWR5</accession>
<keyword evidence="1" id="KW-0732">Signal</keyword>
<evidence type="ECO:0000256" key="1">
    <source>
        <dbReference type="SAM" id="SignalP"/>
    </source>
</evidence>